<organism evidence="8 9">
    <name type="scientific">Diploptera punctata</name>
    <name type="common">Pacific beetle cockroach</name>
    <dbReference type="NCBI Taxonomy" id="6984"/>
    <lineage>
        <taxon>Eukaryota</taxon>
        <taxon>Metazoa</taxon>
        <taxon>Ecdysozoa</taxon>
        <taxon>Arthropoda</taxon>
        <taxon>Hexapoda</taxon>
        <taxon>Insecta</taxon>
        <taxon>Pterygota</taxon>
        <taxon>Neoptera</taxon>
        <taxon>Polyneoptera</taxon>
        <taxon>Dictyoptera</taxon>
        <taxon>Blattodea</taxon>
        <taxon>Blaberoidea</taxon>
        <taxon>Blaberidae</taxon>
        <taxon>Diplopterinae</taxon>
        <taxon>Diploptera</taxon>
    </lineage>
</organism>
<keyword evidence="9" id="KW-1185">Reference proteome</keyword>
<sequence>MEFGNIRSPAMTKFEKEYLIELVNKYKHKVENMQTDAVSTREKNKGWEDISREFCSMQNVTKRSGEQLKKCWSNLKQRSRQTKNKQWRYAKGTGGGGPSSPPDPLFEKVDAVVPHINKRYSSIYDDDGYGAKTICTGKSGDYFLSLICNTI</sequence>
<dbReference type="AlphaFoldDB" id="A0AAD7ZEQ0"/>
<gene>
    <name evidence="8" type="ORF">L9F63_024906</name>
</gene>
<evidence type="ECO:0000256" key="5">
    <source>
        <dbReference type="ARBA" id="ARBA00025466"/>
    </source>
</evidence>
<dbReference type="InterPro" id="IPR028002">
    <property type="entry name" value="Myb_DNA-bind_5"/>
</dbReference>
<dbReference type="InterPro" id="IPR001005">
    <property type="entry name" value="SANT/Myb"/>
</dbReference>
<proteinExistence type="predicted"/>
<feature type="domain" description="Myb-like" evidence="7">
    <location>
        <begin position="7"/>
        <end position="78"/>
    </location>
</feature>
<dbReference type="PANTHER" id="PTHR21411:SF0">
    <property type="entry name" value="REGULATORY PROTEIN ZESTE"/>
    <property type="match status" value="1"/>
</dbReference>
<evidence type="ECO:0000256" key="4">
    <source>
        <dbReference type="ARBA" id="ARBA00023163"/>
    </source>
</evidence>
<keyword evidence="4" id="KW-0804">Transcription</keyword>
<accession>A0AAD7ZEQ0</accession>
<dbReference type="Proteomes" id="UP001233999">
    <property type="component" value="Unassembled WGS sequence"/>
</dbReference>
<reference evidence="8" key="2">
    <citation type="submission" date="2023-05" db="EMBL/GenBank/DDBJ databases">
        <authorList>
            <person name="Fouks B."/>
        </authorList>
    </citation>
    <scope>NUCLEOTIDE SEQUENCE</scope>
    <source>
        <strain evidence="8">Stay&amp;Tobe</strain>
        <tissue evidence="8">Testes</tissue>
    </source>
</reference>
<evidence type="ECO:0000313" key="8">
    <source>
        <dbReference type="EMBL" id="KAJ9578985.1"/>
    </source>
</evidence>
<dbReference type="Pfam" id="PF13873">
    <property type="entry name" value="Myb_DNA-bind_5"/>
    <property type="match status" value="1"/>
</dbReference>
<evidence type="ECO:0000256" key="6">
    <source>
        <dbReference type="SAM" id="MobiDB-lite"/>
    </source>
</evidence>
<dbReference type="SMART" id="SM00717">
    <property type="entry name" value="SANT"/>
    <property type="match status" value="1"/>
</dbReference>
<comment type="function">
    <text evidence="5">Involved in transvection phenomena (= synapsis-dependent gene expression), where the synaptic pairing of chromosomes carrying genes with which zeste interacts influences the expression of these genes. Zeste binds to DNA and stimulates transcription from a nearby promoter.</text>
</comment>
<evidence type="ECO:0000259" key="7">
    <source>
        <dbReference type="SMART" id="SM00717"/>
    </source>
</evidence>
<evidence type="ECO:0000256" key="3">
    <source>
        <dbReference type="ARBA" id="ARBA00023015"/>
    </source>
</evidence>
<comment type="caution">
    <text evidence="8">The sequence shown here is derived from an EMBL/GenBank/DDBJ whole genome shotgun (WGS) entry which is preliminary data.</text>
</comment>
<comment type="subunit">
    <text evidence="1">Self-associates forming complexes of several hundred monomers.</text>
</comment>
<protein>
    <recommendedName>
        <fullName evidence="2">Regulatory protein zeste</fullName>
    </recommendedName>
</protein>
<dbReference type="PANTHER" id="PTHR21411">
    <property type="entry name" value="APONTIC"/>
    <property type="match status" value="1"/>
</dbReference>
<evidence type="ECO:0000256" key="1">
    <source>
        <dbReference type="ARBA" id="ARBA00011764"/>
    </source>
</evidence>
<feature type="compositionally biased region" description="Basic residues" evidence="6">
    <location>
        <begin position="77"/>
        <end position="88"/>
    </location>
</feature>
<feature type="region of interest" description="Disordered" evidence="6">
    <location>
        <begin position="77"/>
        <end position="103"/>
    </location>
</feature>
<reference evidence="8" key="1">
    <citation type="journal article" date="2023" name="IScience">
        <title>Live-bearing cockroach genome reveals convergent evolutionary mechanisms linked to viviparity in insects and beyond.</title>
        <authorList>
            <person name="Fouks B."/>
            <person name="Harrison M.C."/>
            <person name="Mikhailova A.A."/>
            <person name="Marchal E."/>
            <person name="English S."/>
            <person name="Carruthers M."/>
            <person name="Jennings E.C."/>
            <person name="Chiamaka E.L."/>
            <person name="Frigard R.A."/>
            <person name="Pippel M."/>
            <person name="Attardo G.M."/>
            <person name="Benoit J.B."/>
            <person name="Bornberg-Bauer E."/>
            <person name="Tobe S.S."/>
        </authorList>
    </citation>
    <scope>NUCLEOTIDE SEQUENCE</scope>
    <source>
        <strain evidence="8">Stay&amp;Tobe</strain>
    </source>
</reference>
<dbReference type="EMBL" id="JASPKZ010008794">
    <property type="protein sequence ID" value="KAJ9578985.1"/>
    <property type="molecule type" value="Genomic_DNA"/>
</dbReference>
<evidence type="ECO:0000256" key="2">
    <source>
        <dbReference type="ARBA" id="ARBA00016807"/>
    </source>
</evidence>
<name>A0AAD7ZEQ0_DIPPU</name>
<keyword evidence="3" id="KW-0805">Transcription regulation</keyword>
<evidence type="ECO:0000313" key="9">
    <source>
        <dbReference type="Proteomes" id="UP001233999"/>
    </source>
</evidence>